<gene>
    <name evidence="1" type="ORF">PITC_040430</name>
</gene>
<dbReference type="Proteomes" id="UP000030104">
    <property type="component" value="Unassembled WGS sequence"/>
</dbReference>
<dbReference type="OrthoDB" id="4367516at2759"/>
<keyword evidence="2" id="KW-1185">Reference proteome</keyword>
<reference evidence="1 2" key="1">
    <citation type="journal article" date="2015" name="Mol. Plant Microbe Interact.">
        <title>Genome, transcriptome, and functional analyses of Penicillium expansum provide new insights into secondary metabolism and pathogenicity.</title>
        <authorList>
            <person name="Ballester A.R."/>
            <person name="Marcet-Houben M."/>
            <person name="Levin E."/>
            <person name="Sela N."/>
            <person name="Selma-Lazaro C."/>
            <person name="Carmona L."/>
            <person name="Wisniewski M."/>
            <person name="Droby S."/>
            <person name="Gonzalez-Candelas L."/>
            <person name="Gabaldon T."/>
        </authorList>
    </citation>
    <scope>NUCLEOTIDE SEQUENCE [LARGE SCALE GENOMIC DNA]</scope>
    <source>
        <strain evidence="1 2">PHI-1</strain>
    </source>
</reference>
<organism evidence="1 2">
    <name type="scientific">Penicillium italicum</name>
    <name type="common">Blue mold</name>
    <dbReference type="NCBI Taxonomy" id="40296"/>
    <lineage>
        <taxon>Eukaryota</taxon>
        <taxon>Fungi</taxon>
        <taxon>Dikarya</taxon>
        <taxon>Ascomycota</taxon>
        <taxon>Pezizomycotina</taxon>
        <taxon>Eurotiomycetes</taxon>
        <taxon>Eurotiomycetidae</taxon>
        <taxon>Eurotiales</taxon>
        <taxon>Aspergillaceae</taxon>
        <taxon>Penicillium</taxon>
    </lineage>
</organism>
<evidence type="ECO:0000313" key="1">
    <source>
        <dbReference type="EMBL" id="KGO69868.1"/>
    </source>
</evidence>
<comment type="caution">
    <text evidence="1">The sequence shown here is derived from an EMBL/GenBank/DDBJ whole genome shotgun (WGS) entry which is preliminary data.</text>
</comment>
<evidence type="ECO:0000313" key="2">
    <source>
        <dbReference type="Proteomes" id="UP000030104"/>
    </source>
</evidence>
<dbReference type="AlphaFoldDB" id="A0A0A2KSD2"/>
<dbReference type="EMBL" id="JQGA01001114">
    <property type="protein sequence ID" value="KGO69868.1"/>
    <property type="molecule type" value="Genomic_DNA"/>
</dbReference>
<accession>A0A0A2KSD2</accession>
<dbReference type="PhylomeDB" id="A0A0A2KSD2"/>
<name>A0A0A2KSD2_PENIT</name>
<proteinExistence type="predicted"/>
<sequence length="84" mass="9824">MELLTQLRLRATRRVHLRQQAIRDATHQMAYLEGLVDATQSSGILVLRRLEHIMAALLHRLIQIRTQEDEDAAIERRIWGEEAQ</sequence>
<dbReference type="HOGENOM" id="CLU_2528185_0_0_1"/>
<protein>
    <submittedName>
        <fullName evidence="1">Uncharacterized protein</fullName>
    </submittedName>
</protein>